<dbReference type="InterPro" id="IPR002888">
    <property type="entry name" value="2Fe-2S-bd"/>
</dbReference>
<dbReference type="PANTHER" id="PTHR45444:SF3">
    <property type="entry name" value="XANTHINE DEHYDROGENASE"/>
    <property type="match status" value="1"/>
</dbReference>
<dbReference type="EMBL" id="JAWDGP010006081">
    <property type="protein sequence ID" value="KAK3747539.1"/>
    <property type="molecule type" value="Genomic_DNA"/>
</dbReference>
<accession>A0AAE1CZQ2</accession>
<dbReference type="InterPro" id="IPR012675">
    <property type="entry name" value="Beta-grasp_dom_sf"/>
</dbReference>
<dbReference type="Pfam" id="PF03450">
    <property type="entry name" value="CO_deh_flav_C"/>
    <property type="match status" value="1"/>
</dbReference>
<dbReference type="GO" id="GO:0005506">
    <property type="term" value="F:iron ion binding"/>
    <property type="evidence" value="ECO:0007669"/>
    <property type="project" value="InterPro"/>
</dbReference>
<keyword evidence="2" id="KW-0408">Iron</keyword>
<dbReference type="GO" id="GO:0051537">
    <property type="term" value="F:2 iron, 2 sulfur cluster binding"/>
    <property type="evidence" value="ECO:0007669"/>
    <property type="project" value="UniProtKB-KW"/>
</dbReference>
<protein>
    <recommendedName>
        <fullName evidence="5">FAD-binding PCMH-type domain-containing protein</fullName>
    </recommendedName>
</protein>
<keyword evidence="2" id="KW-0001">2Fe-2S</keyword>
<keyword evidence="3" id="KW-0274">FAD</keyword>
<proteinExistence type="predicted"/>
<dbReference type="SMART" id="SM01092">
    <property type="entry name" value="CO_deh_flav_C"/>
    <property type="match status" value="1"/>
</dbReference>
<evidence type="ECO:0000256" key="2">
    <source>
        <dbReference type="ARBA" id="ARBA00022714"/>
    </source>
</evidence>
<dbReference type="PROSITE" id="PS51387">
    <property type="entry name" value="FAD_PCMH"/>
    <property type="match status" value="1"/>
</dbReference>
<dbReference type="InterPro" id="IPR016169">
    <property type="entry name" value="FAD-bd_PCMH_sub2"/>
</dbReference>
<dbReference type="InterPro" id="IPR005107">
    <property type="entry name" value="CO_DH_flav_C"/>
</dbReference>
<reference evidence="6" key="1">
    <citation type="journal article" date="2023" name="G3 (Bethesda)">
        <title>A reference genome for the long-term kleptoplast-retaining sea slug Elysia crispata morphotype clarki.</title>
        <authorList>
            <person name="Eastman K.E."/>
            <person name="Pendleton A.L."/>
            <person name="Shaikh M.A."/>
            <person name="Suttiyut T."/>
            <person name="Ogas R."/>
            <person name="Tomko P."/>
            <person name="Gavelis G."/>
            <person name="Widhalm J.R."/>
            <person name="Wisecaver J.H."/>
        </authorList>
    </citation>
    <scope>NUCLEOTIDE SEQUENCE</scope>
    <source>
        <strain evidence="6">ECLA1</strain>
    </source>
</reference>
<dbReference type="InterPro" id="IPR001041">
    <property type="entry name" value="2Fe-2S_ferredoxin-type"/>
</dbReference>
<dbReference type="GO" id="GO:0071949">
    <property type="term" value="F:FAD binding"/>
    <property type="evidence" value="ECO:0007669"/>
    <property type="project" value="InterPro"/>
</dbReference>
<dbReference type="Gene3D" id="3.30.43.10">
    <property type="entry name" value="Uridine Diphospho-n-acetylenolpyruvylglucosamine Reductase, domain 2"/>
    <property type="match status" value="1"/>
</dbReference>
<dbReference type="Pfam" id="PF00941">
    <property type="entry name" value="FAD_binding_5"/>
    <property type="match status" value="1"/>
</dbReference>
<dbReference type="InterPro" id="IPR036318">
    <property type="entry name" value="FAD-bd_PCMH-like_sf"/>
</dbReference>
<dbReference type="GO" id="GO:0016491">
    <property type="term" value="F:oxidoreductase activity"/>
    <property type="evidence" value="ECO:0007669"/>
    <property type="project" value="InterPro"/>
</dbReference>
<evidence type="ECO:0000259" key="5">
    <source>
        <dbReference type="PROSITE" id="PS51387"/>
    </source>
</evidence>
<dbReference type="SUPFAM" id="SSF47741">
    <property type="entry name" value="CO dehydrogenase ISP C-domain like"/>
    <property type="match status" value="1"/>
</dbReference>
<dbReference type="InterPro" id="IPR016167">
    <property type="entry name" value="FAD-bd_PCMH_sub1"/>
</dbReference>
<name>A0AAE1CZQ2_9GAST</name>
<dbReference type="Gene3D" id="1.10.150.120">
    <property type="entry name" value="[2Fe-2S]-binding domain"/>
    <property type="match status" value="1"/>
</dbReference>
<dbReference type="InterPro" id="IPR036010">
    <property type="entry name" value="2Fe-2S_ferredoxin-like_sf"/>
</dbReference>
<organism evidence="6 7">
    <name type="scientific">Elysia crispata</name>
    <name type="common">lettuce slug</name>
    <dbReference type="NCBI Taxonomy" id="231223"/>
    <lineage>
        <taxon>Eukaryota</taxon>
        <taxon>Metazoa</taxon>
        <taxon>Spiralia</taxon>
        <taxon>Lophotrochozoa</taxon>
        <taxon>Mollusca</taxon>
        <taxon>Gastropoda</taxon>
        <taxon>Heterobranchia</taxon>
        <taxon>Euthyneura</taxon>
        <taxon>Panpulmonata</taxon>
        <taxon>Sacoglossa</taxon>
        <taxon>Placobranchoidea</taxon>
        <taxon>Plakobranchidae</taxon>
        <taxon>Elysia</taxon>
    </lineage>
</organism>
<dbReference type="Gene3D" id="3.10.20.30">
    <property type="match status" value="1"/>
</dbReference>
<dbReference type="InterPro" id="IPR016208">
    <property type="entry name" value="Ald_Oxase/xanthine_DH-like"/>
</dbReference>
<dbReference type="Gene3D" id="3.30.465.10">
    <property type="match status" value="1"/>
</dbReference>
<dbReference type="InterPro" id="IPR002346">
    <property type="entry name" value="Mopterin_DH_FAD-bd"/>
</dbReference>
<dbReference type="SUPFAM" id="SSF56176">
    <property type="entry name" value="FAD-binding/transporter-associated domain-like"/>
    <property type="match status" value="1"/>
</dbReference>
<dbReference type="Gene3D" id="3.30.390.50">
    <property type="entry name" value="CO dehydrogenase flavoprotein, C-terminal domain"/>
    <property type="match status" value="1"/>
</dbReference>
<evidence type="ECO:0000313" key="7">
    <source>
        <dbReference type="Proteomes" id="UP001283361"/>
    </source>
</evidence>
<evidence type="ECO:0000256" key="4">
    <source>
        <dbReference type="ARBA" id="ARBA00023014"/>
    </source>
</evidence>
<evidence type="ECO:0000256" key="3">
    <source>
        <dbReference type="ARBA" id="ARBA00022827"/>
    </source>
</evidence>
<keyword evidence="2" id="KW-0479">Metal-binding</keyword>
<dbReference type="SUPFAM" id="SSF54292">
    <property type="entry name" value="2Fe-2S ferredoxin-like"/>
    <property type="match status" value="1"/>
</dbReference>
<dbReference type="InterPro" id="IPR036683">
    <property type="entry name" value="CO_DH_flav_C_dom_sf"/>
</dbReference>
<dbReference type="Pfam" id="PF01799">
    <property type="entry name" value="Fer2_2"/>
    <property type="match status" value="1"/>
</dbReference>
<dbReference type="InterPro" id="IPR016166">
    <property type="entry name" value="FAD-bd_PCMH"/>
</dbReference>
<keyword evidence="1" id="KW-0285">Flavoprotein</keyword>
<keyword evidence="4" id="KW-0411">Iron-sulfur</keyword>
<dbReference type="Proteomes" id="UP001283361">
    <property type="component" value="Unassembled WGS sequence"/>
</dbReference>
<keyword evidence="7" id="KW-1185">Reference proteome</keyword>
<evidence type="ECO:0000256" key="1">
    <source>
        <dbReference type="ARBA" id="ARBA00022630"/>
    </source>
</evidence>
<dbReference type="CDD" id="cd00207">
    <property type="entry name" value="fer2"/>
    <property type="match status" value="1"/>
</dbReference>
<feature type="domain" description="FAD-binding PCMH-type" evidence="5">
    <location>
        <begin position="210"/>
        <end position="393"/>
    </location>
</feature>
<dbReference type="SUPFAM" id="SSF55447">
    <property type="entry name" value="CO dehydrogenase flavoprotein C-terminal domain-like"/>
    <property type="match status" value="1"/>
</dbReference>
<dbReference type="PANTHER" id="PTHR45444">
    <property type="entry name" value="XANTHINE DEHYDROGENASE"/>
    <property type="match status" value="1"/>
</dbReference>
<dbReference type="AlphaFoldDB" id="A0AAE1CZQ2"/>
<gene>
    <name evidence="6" type="ORF">RRG08_030072</name>
</gene>
<dbReference type="InterPro" id="IPR036884">
    <property type="entry name" value="2Fe-2S-bd_dom_sf"/>
</dbReference>
<sequence>MDASGHIQFYLNGQKHEVADKFPATTSLNDYIREVAGLMGTKVMCKEAGCGCCAVTVTHALNGDEVETMSINSCVCPLYSVDGWIITTTEGLGSQRAGLHPIQQRIIDYNGSQCGYCTPGLVMAMYGFLHQTPTPTMKDIEGSLDGHLCRCTGYRSILDAMKSFGVDSPSAVSIDIEDLNLNMCPSQGRESVKKLGTSKQSDVCPRPLNIDLCQSRWFRPLKLMDLGKILQEHQNNCVKMVFGNTASGIFKHEGPYEVFIDLRSVEELHVFTDNKTSLVFGASTTIGKFRKRLIEYAEKPGFHYFPRVVRHLDVLANVLVRNAGSMAGNLMIKHTHPWFPSDLFTILEAIGAKVDIFDSKTGQTVSHNLMKFLSKVDMNAKVLRTIEVPSLSSQDHFRSFKITPRWQNSHAYINAAFKIPLSGMTVTDKPNIVFGGVSADMVHATETEKYLERRTLDDSVINAALKVLYEEIHPDVLEVGASSKYRRQLCVNLLYKTLLGLYQPGATLIIRVTNLSGKDR</sequence>
<evidence type="ECO:0000313" key="6">
    <source>
        <dbReference type="EMBL" id="KAK3747539.1"/>
    </source>
</evidence>
<dbReference type="Pfam" id="PF00111">
    <property type="entry name" value="Fer2"/>
    <property type="match status" value="1"/>
</dbReference>
<comment type="caution">
    <text evidence="6">The sequence shown here is derived from an EMBL/GenBank/DDBJ whole genome shotgun (WGS) entry which is preliminary data.</text>
</comment>